<comment type="caution">
    <text evidence="1">The sequence shown here is derived from an EMBL/GenBank/DDBJ whole genome shotgun (WGS) entry which is preliminary data.</text>
</comment>
<evidence type="ECO:0000313" key="1">
    <source>
        <dbReference type="EMBL" id="GIQ68639.1"/>
    </source>
</evidence>
<proteinExistence type="predicted"/>
<keyword evidence="1" id="KW-0966">Cell projection</keyword>
<keyword evidence="1" id="KW-0282">Flagellum</keyword>
<evidence type="ECO:0000313" key="2">
    <source>
        <dbReference type="Proteomes" id="UP000677918"/>
    </source>
</evidence>
<keyword evidence="1" id="KW-0969">Cilium</keyword>
<reference evidence="1" key="1">
    <citation type="submission" date="2021-04" db="EMBL/GenBank/DDBJ databases">
        <title>Draft genome sequence of Xylanibacillus composti strain K13.</title>
        <authorList>
            <person name="Uke A."/>
            <person name="Chhe C."/>
            <person name="Baramee S."/>
            <person name="Kosugi A."/>
        </authorList>
    </citation>
    <scope>NUCLEOTIDE SEQUENCE</scope>
    <source>
        <strain evidence="1">K13</strain>
    </source>
</reference>
<accession>A0A8J4H0I1</accession>
<dbReference type="AlphaFoldDB" id="A0A8J4H0I1"/>
<dbReference type="RefSeq" id="WP_213411246.1">
    <property type="nucleotide sequence ID" value="NZ_BOVK01000016.1"/>
</dbReference>
<protein>
    <submittedName>
        <fullName evidence="1">Flagellar protein</fullName>
    </submittedName>
</protein>
<name>A0A8J4H0I1_9BACL</name>
<dbReference type="Pfam" id="PF12611">
    <property type="entry name" value="Flagellar_put"/>
    <property type="match status" value="1"/>
</dbReference>
<dbReference type="NCBIfam" id="TIGR02530">
    <property type="entry name" value="flg_new"/>
    <property type="match status" value="1"/>
</dbReference>
<gene>
    <name evidence="1" type="ORF">XYCOK13_14630</name>
</gene>
<keyword evidence="2" id="KW-1185">Reference proteome</keyword>
<dbReference type="Proteomes" id="UP000677918">
    <property type="component" value="Unassembled WGS sequence"/>
</dbReference>
<organism evidence="1 2">
    <name type="scientific">Xylanibacillus composti</name>
    <dbReference type="NCBI Taxonomy" id="1572762"/>
    <lineage>
        <taxon>Bacteria</taxon>
        <taxon>Bacillati</taxon>
        <taxon>Bacillota</taxon>
        <taxon>Bacilli</taxon>
        <taxon>Bacillales</taxon>
        <taxon>Paenibacillaceae</taxon>
        <taxon>Xylanibacillus</taxon>
    </lineage>
</organism>
<dbReference type="EMBL" id="BOVK01000016">
    <property type="protein sequence ID" value="GIQ68639.1"/>
    <property type="molecule type" value="Genomic_DNA"/>
</dbReference>
<sequence>MKPVHYQPYVAGRIAPVQPNAQPQKAGKQAAVSNSHTTASFSQILDSRLLTFSNHAEQRLQQRGIRLQHDQLVKLSHAVDKAEQKGAKDSLLFMKDMAFIVNIKSRTVITALTGSAMKDNVFTQIDSAVVVD</sequence>
<dbReference type="InterPro" id="IPR013367">
    <property type="entry name" value="Flagellar_put"/>
</dbReference>